<dbReference type="InterPro" id="IPR035897">
    <property type="entry name" value="Toll_tir_struct_dom_sf"/>
</dbReference>
<name>A0ABM3HA68_9MYRT</name>
<dbReference type="SUPFAM" id="SSF52200">
    <property type="entry name" value="Toll/Interleukin receptor TIR domain"/>
    <property type="match status" value="1"/>
</dbReference>
<keyword evidence="5" id="KW-0611">Plant defense</keyword>
<dbReference type="Pfam" id="PF23282">
    <property type="entry name" value="WHD_ROQ1"/>
    <property type="match status" value="1"/>
</dbReference>
<keyword evidence="2" id="KW-0433">Leucine-rich repeat</keyword>
<dbReference type="RefSeq" id="XP_048133485.1">
    <property type="nucleotide sequence ID" value="XM_048277528.1"/>
</dbReference>
<dbReference type="PROSITE" id="PS50104">
    <property type="entry name" value="TIR"/>
    <property type="match status" value="1"/>
</dbReference>
<keyword evidence="9" id="KW-1185">Reference proteome</keyword>
<evidence type="ECO:0000313" key="9">
    <source>
        <dbReference type="Proteomes" id="UP000827889"/>
    </source>
</evidence>
<dbReference type="PANTHER" id="PTHR11017:SF292">
    <property type="entry name" value="AAA+ ATPASE DOMAIN-CONTAINING PROTEIN"/>
    <property type="match status" value="1"/>
</dbReference>
<gene>
    <name evidence="10" type="primary">LOC125314671</name>
</gene>
<dbReference type="SUPFAM" id="SSF46785">
    <property type="entry name" value="Winged helix' DNA-binding domain"/>
    <property type="match status" value="1"/>
</dbReference>
<dbReference type="Pfam" id="PF23286">
    <property type="entry name" value="LRR_13"/>
    <property type="match status" value="1"/>
</dbReference>
<dbReference type="InterPro" id="IPR045344">
    <property type="entry name" value="C-JID"/>
</dbReference>
<dbReference type="Pfam" id="PF01582">
    <property type="entry name" value="TIR"/>
    <property type="match status" value="1"/>
</dbReference>
<dbReference type="InterPro" id="IPR002182">
    <property type="entry name" value="NB-ARC"/>
</dbReference>
<evidence type="ECO:0000256" key="2">
    <source>
        <dbReference type="ARBA" id="ARBA00022614"/>
    </source>
</evidence>
<evidence type="ECO:0000256" key="6">
    <source>
        <dbReference type="ARBA" id="ARBA00023027"/>
    </source>
</evidence>
<dbReference type="InterPro" id="IPR036390">
    <property type="entry name" value="WH_DNA-bd_sf"/>
</dbReference>
<dbReference type="PRINTS" id="PR00364">
    <property type="entry name" value="DISEASERSIST"/>
</dbReference>
<dbReference type="InterPro" id="IPR032675">
    <property type="entry name" value="LRR_dom_sf"/>
</dbReference>
<comment type="catalytic activity">
    <reaction evidence="7">
        <text>NAD(+) + H2O = ADP-D-ribose + nicotinamide + H(+)</text>
        <dbReference type="Rhea" id="RHEA:16301"/>
        <dbReference type="ChEBI" id="CHEBI:15377"/>
        <dbReference type="ChEBI" id="CHEBI:15378"/>
        <dbReference type="ChEBI" id="CHEBI:17154"/>
        <dbReference type="ChEBI" id="CHEBI:57540"/>
        <dbReference type="ChEBI" id="CHEBI:57967"/>
        <dbReference type="EC" id="3.2.2.6"/>
    </reaction>
    <physiologicalReaction direction="left-to-right" evidence="7">
        <dbReference type="Rhea" id="RHEA:16302"/>
    </physiologicalReaction>
</comment>
<evidence type="ECO:0000256" key="5">
    <source>
        <dbReference type="ARBA" id="ARBA00022821"/>
    </source>
</evidence>
<dbReference type="InterPro" id="IPR042197">
    <property type="entry name" value="Apaf_helical"/>
</dbReference>
<sequence length="1072" mass="120584">MASSSSSSSSSNLKRYYHVFLSFRGMDVRDTFLGHLCAGLDQSGIHTFMDNRELRKGEQISPVLMKAIEESRIAVIVFTKNYASSPWCLEELAKIMECKEQRDLEVFPVFYKVEPREVRTPRKSYRKAMATHESKSGKDSGKVKRWKKALLDAVLIGGEAELIQRIVEELSIHLQRAPLQVAPYPVGIDSQVQQVISLSENETGDDDVRMVGLWGPGGIGKTTIAKALYNYIEKDFQGTCFLEQVRETSNKSNGLVSLQQKLLSQIFPRGNWMVDIVDGGIPLIRERLCCKKVLLVLDDVDQLDQPNALAGEGRWFGKGSRIIVTSRDKHVLTSHGINCVYEVKTLYDDDAQDLFGRYAFKNSKKVEIRRDLIDRAVHYAKGLPLALRVFGSFLCGREEPAWESALHNLSKSPDQTINQVLKISFDGLDHNTKEIFLDIACFFKGKGIEYIKEVLDGCGFESTIGIEVLIERSLITNKHGTPQMHDLIQLMGKDIVNQECPDDPGKRSRLWIFEDVVEILCEDTGTRAVKAIVLDSPEKKEITISPRAFANLKRLRMVILSRVHISSQGPVRLPNELRWLKWPNAPDLEFGCGPKKLVVIDVPRSHIKQLGGKIMVSPCDDWNSKNLTSMNFGGCESLASVPDLSSVPNLESLNLNGCKSLVEVHQSVGYLDKLKFLLLKRCSNLRIFPNKLKTKSLQTFSLSGCSKLEEFPDILGKMEHLENLQAQGTAIRELPTSIENLVSVKWMKLGNCKNLARLPSSIYKLPNLECLWLGGCSNLVTFPKNLEDSTDHDGHLGFPNLEILGLDGCNLSEVDFLESSSGFPKLHTLELPKNKFTHLPTSIKKYLALDWLDVGECQHLQEIPQLPSTMHVLRADGCKSLQKLPDLSSLSSDFLEVDLSSCGELFRKGVKMADVSLLEGLRKMSSVNILLNGTELPEWFLHSEGVPISFKVPQDLYDKFLGLALCVVLGPEEGKGFNALCDVLIRINGQKVFNQMTNLYALESDHVWLKYLERDMLGEVGKLLVNDWSHFEVIIRVEGGRLKKCGFRLICEQQEDDLRVVLQPHVPIYWIF</sequence>
<dbReference type="SUPFAM" id="SSF52058">
    <property type="entry name" value="L domain-like"/>
    <property type="match status" value="1"/>
</dbReference>
<dbReference type="InterPro" id="IPR000157">
    <property type="entry name" value="TIR_dom"/>
</dbReference>
<dbReference type="Pfam" id="PF00931">
    <property type="entry name" value="NB-ARC"/>
    <property type="match status" value="1"/>
</dbReference>
<keyword evidence="6" id="KW-0520">NAD</keyword>
<evidence type="ECO:0000256" key="4">
    <source>
        <dbReference type="ARBA" id="ARBA00022801"/>
    </source>
</evidence>
<reference evidence="10" key="1">
    <citation type="submission" date="2025-08" db="UniProtKB">
        <authorList>
            <consortium name="RefSeq"/>
        </authorList>
    </citation>
    <scope>IDENTIFICATION</scope>
    <source>
        <tissue evidence="10">Leaf</tissue>
    </source>
</reference>
<dbReference type="InterPro" id="IPR058192">
    <property type="entry name" value="WHD_ROQ1-like"/>
</dbReference>
<dbReference type="Gene3D" id="1.10.8.430">
    <property type="entry name" value="Helical domain of apoptotic protease-activating factors"/>
    <property type="match status" value="1"/>
</dbReference>
<keyword evidence="4" id="KW-0378">Hydrolase</keyword>
<dbReference type="GeneID" id="125314671"/>
<proteinExistence type="predicted"/>
<evidence type="ECO:0000313" key="10">
    <source>
        <dbReference type="RefSeq" id="XP_048133485.1"/>
    </source>
</evidence>
<dbReference type="SUPFAM" id="SSF52540">
    <property type="entry name" value="P-loop containing nucleoside triphosphate hydrolases"/>
    <property type="match status" value="1"/>
</dbReference>
<dbReference type="InterPro" id="IPR044974">
    <property type="entry name" value="Disease_R_plants"/>
</dbReference>
<dbReference type="PANTHER" id="PTHR11017">
    <property type="entry name" value="LEUCINE-RICH REPEAT-CONTAINING PROTEIN"/>
    <property type="match status" value="1"/>
</dbReference>
<dbReference type="Proteomes" id="UP000827889">
    <property type="component" value="Chromosome 4"/>
</dbReference>
<evidence type="ECO:0000256" key="3">
    <source>
        <dbReference type="ARBA" id="ARBA00022737"/>
    </source>
</evidence>
<dbReference type="Gene3D" id="3.80.10.10">
    <property type="entry name" value="Ribonuclease Inhibitor"/>
    <property type="match status" value="2"/>
</dbReference>
<dbReference type="Pfam" id="PF20160">
    <property type="entry name" value="C-JID"/>
    <property type="match status" value="1"/>
</dbReference>
<accession>A0ABM3HA68</accession>
<dbReference type="SMART" id="SM00255">
    <property type="entry name" value="TIR"/>
    <property type="match status" value="1"/>
</dbReference>
<dbReference type="Gene3D" id="3.40.50.10140">
    <property type="entry name" value="Toll/interleukin-1 receptor homology (TIR) domain"/>
    <property type="match status" value="1"/>
</dbReference>
<evidence type="ECO:0000256" key="7">
    <source>
        <dbReference type="ARBA" id="ARBA00047304"/>
    </source>
</evidence>
<dbReference type="EC" id="3.2.2.6" evidence="1"/>
<organism evidence="9 10">
    <name type="scientific">Rhodamnia argentea</name>
    <dbReference type="NCBI Taxonomy" id="178133"/>
    <lineage>
        <taxon>Eukaryota</taxon>
        <taxon>Viridiplantae</taxon>
        <taxon>Streptophyta</taxon>
        <taxon>Embryophyta</taxon>
        <taxon>Tracheophyta</taxon>
        <taxon>Spermatophyta</taxon>
        <taxon>Magnoliopsida</taxon>
        <taxon>eudicotyledons</taxon>
        <taxon>Gunneridae</taxon>
        <taxon>Pentapetalae</taxon>
        <taxon>rosids</taxon>
        <taxon>malvids</taxon>
        <taxon>Myrtales</taxon>
        <taxon>Myrtaceae</taxon>
        <taxon>Myrtoideae</taxon>
        <taxon>Myrteae</taxon>
        <taxon>Australasian group</taxon>
        <taxon>Rhodamnia</taxon>
    </lineage>
</organism>
<protein>
    <recommendedName>
        <fullName evidence="1">ADP-ribosyl cyclase/cyclic ADP-ribose hydrolase</fullName>
        <ecNumber evidence="1">3.2.2.6</ecNumber>
    </recommendedName>
</protein>
<evidence type="ECO:0000259" key="8">
    <source>
        <dbReference type="PROSITE" id="PS50104"/>
    </source>
</evidence>
<keyword evidence="3" id="KW-0677">Repeat</keyword>
<dbReference type="InterPro" id="IPR058546">
    <property type="entry name" value="RPS4B/Roq1-like_LRR"/>
</dbReference>
<evidence type="ECO:0000256" key="1">
    <source>
        <dbReference type="ARBA" id="ARBA00011982"/>
    </source>
</evidence>
<feature type="domain" description="TIR" evidence="8">
    <location>
        <begin position="15"/>
        <end position="174"/>
    </location>
</feature>
<dbReference type="Gene3D" id="3.40.50.300">
    <property type="entry name" value="P-loop containing nucleotide triphosphate hydrolases"/>
    <property type="match status" value="1"/>
</dbReference>
<dbReference type="InterPro" id="IPR027417">
    <property type="entry name" value="P-loop_NTPase"/>
</dbReference>